<accession>A0A1V4I8C5</accession>
<gene>
    <name evidence="2" type="ORF">CLOTH_06360</name>
</gene>
<feature type="domain" description="DUF4183" evidence="1">
    <location>
        <begin position="21"/>
        <end position="93"/>
    </location>
</feature>
<dbReference type="InterPro" id="IPR025237">
    <property type="entry name" value="DUF4183"/>
</dbReference>
<dbReference type="AlphaFoldDB" id="A0A1V4I8C5"/>
<dbReference type="EMBL" id="MZGW01000002">
    <property type="protein sequence ID" value="OPJ56232.1"/>
    <property type="molecule type" value="Genomic_DNA"/>
</dbReference>
<comment type="caution">
    <text evidence="2">The sequence shown here is derived from an EMBL/GenBank/DDBJ whole genome shotgun (WGS) entry which is preliminary data.</text>
</comment>
<name>A0A1V4I8C5_9FIRM</name>
<dbReference type="Pfam" id="PF13799">
    <property type="entry name" value="DUF4183"/>
    <property type="match status" value="1"/>
</dbReference>
<keyword evidence="3" id="KW-1185">Reference proteome</keyword>
<sequence length="421" mass="47722">MILNKLNYEKSLIKADVYQYNALSDGKKRIFTNEDELIQYGDKGILDPDNVSYFNLFINGLLQPKTNYEIKKGQLLLKTSDIPPKDTPITLVFIVFKEDVVTNFNTTITKGLIPSGTLSYKSIKDLDVYISKNSEKCLEVKTFITNGPKSTYTGHISYWDFSITIKNINDTPITNIVITNDILLDSTIKITDLLPSQGTYFIQDNRIIWNVNSLNKNEVAIAKFSIKGLFKASGARFINRCFATGYKNLNKIYSNIICGKVIKVMEGIHVTKAITSGPLKVNINEPAKWRVEIKISNYSNSDIRNIIMTDILSIENIERVKFISVPKGVTTLEHNKIFWRNDLLNASETVNLIIDIIGSFSTKGIKSLGSTYIVGKINNCKLISGPSKDMKIIALPFKNNTQPKLFFRKLYIEQTIDFMFR</sequence>
<proteinExistence type="predicted"/>
<evidence type="ECO:0000313" key="3">
    <source>
        <dbReference type="Proteomes" id="UP000190140"/>
    </source>
</evidence>
<evidence type="ECO:0000259" key="1">
    <source>
        <dbReference type="Pfam" id="PF13799"/>
    </source>
</evidence>
<dbReference type="Proteomes" id="UP000190140">
    <property type="component" value="Unassembled WGS sequence"/>
</dbReference>
<evidence type="ECO:0000313" key="2">
    <source>
        <dbReference type="EMBL" id="OPJ56232.1"/>
    </source>
</evidence>
<organism evidence="2 3">
    <name type="scientific">Alkalithermobacter paradoxus</name>
    <dbReference type="NCBI Taxonomy" id="29349"/>
    <lineage>
        <taxon>Bacteria</taxon>
        <taxon>Bacillati</taxon>
        <taxon>Bacillota</taxon>
        <taxon>Clostridia</taxon>
        <taxon>Peptostreptococcales</taxon>
        <taxon>Tepidibacteraceae</taxon>
        <taxon>Alkalithermobacter</taxon>
    </lineage>
</organism>
<dbReference type="STRING" id="29349.CLOTH_06360"/>
<reference evidence="2 3" key="1">
    <citation type="submission" date="2017-03" db="EMBL/GenBank/DDBJ databases">
        <title>Genome sequence of Clostridium thermoalcaliphilum DSM 7309.</title>
        <authorList>
            <person name="Poehlein A."/>
            <person name="Daniel R."/>
        </authorList>
    </citation>
    <scope>NUCLEOTIDE SEQUENCE [LARGE SCALE GENOMIC DNA]</scope>
    <source>
        <strain evidence="2 3">DSM 7309</strain>
    </source>
</reference>
<protein>
    <recommendedName>
        <fullName evidence="1">DUF4183 domain-containing protein</fullName>
    </recommendedName>
</protein>